<dbReference type="PROSITE" id="PS51219">
    <property type="entry name" value="DPCK"/>
    <property type="match status" value="1"/>
</dbReference>
<comment type="caution">
    <text evidence="5">The sequence shown here is derived from an EMBL/GenBank/DDBJ whole genome shotgun (WGS) entry which is preliminary data.</text>
</comment>
<comment type="subcellular location">
    <subcellularLocation>
        <location evidence="3">Cytoplasm</location>
    </subcellularLocation>
</comment>
<evidence type="ECO:0000256" key="2">
    <source>
        <dbReference type="ARBA" id="ARBA00022840"/>
    </source>
</evidence>
<evidence type="ECO:0000313" key="6">
    <source>
        <dbReference type="Proteomes" id="UP000298412"/>
    </source>
</evidence>
<dbReference type="GO" id="GO:0004140">
    <property type="term" value="F:dephospho-CoA kinase activity"/>
    <property type="evidence" value="ECO:0007669"/>
    <property type="project" value="UniProtKB-UniRule"/>
</dbReference>
<dbReference type="PANTHER" id="PTHR10695:SF46">
    <property type="entry name" value="BIFUNCTIONAL COENZYME A SYNTHASE-RELATED"/>
    <property type="match status" value="1"/>
</dbReference>
<dbReference type="InterPro" id="IPR001977">
    <property type="entry name" value="Depp_CoAkinase"/>
</dbReference>
<dbReference type="RefSeq" id="WP_134565164.1">
    <property type="nucleotide sequence ID" value="NZ_SOFP01000012.1"/>
</dbReference>
<dbReference type="EMBL" id="SOFP01000012">
    <property type="protein sequence ID" value="TFC19432.1"/>
    <property type="molecule type" value="Genomic_DNA"/>
</dbReference>
<evidence type="ECO:0000256" key="4">
    <source>
        <dbReference type="NCBIfam" id="TIGR00152"/>
    </source>
</evidence>
<keyword evidence="3 5" id="KW-0808">Transferase</keyword>
<dbReference type="Gene3D" id="3.40.50.300">
    <property type="entry name" value="P-loop containing nucleotide triphosphate hydrolases"/>
    <property type="match status" value="1"/>
</dbReference>
<keyword evidence="3" id="KW-0963">Cytoplasm</keyword>
<name>A0A4R8WW83_9MICO</name>
<dbReference type="HAMAP" id="MF_00376">
    <property type="entry name" value="Dephospho_CoA_kinase"/>
    <property type="match status" value="1"/>
</dbReference>
<keyword evidence="3" id="KW-0173">Coenzyme A biosynthesis</keyword>
<evidence type="ECO:0000313" key="5">
    <source>
        <dbReference type="EMBL" id="TFC19432.1"/>
    </source>
</evidence>
<dbReference type="AlphaFoldDB" id="A0A4R8WW83"/>
<dbReference type="NCBIfam" id="TIGR00152">
    <property type="entry name" value="dephospho-CoA kinase"/>
    <property type="match status" value="1"/>
</dbReference>
<dbReference type="CDD" id="cd02022">
    <property type="entry name" value="DPCK"/>
    <property type="match status" value="1"/>
</dbReference>
<accession>A0A4R8WW83</accession>
<keyword evidence="1 3" id="KW-0547">Nucleotide-binding</keyword>
<comment type="function">
    <text evidence="3">Catalyzes the phosphorylation of the 3'-hydroxyl group of dephosphocoenzyme A to form coenzyme A.</text>
</comment>
<evidence type="ECO:0000256" key="3">
    <source>
        <dbReference type="HAMAP-Rule" id="MF_00376"/>
    </source>
</evidence>
<dbReference type="PANTHER" id="PTHR10695">
    <property type="entry name" value="DEPHOSPHO-COA KINASE-RELATED"/>
    <property type="match status" value="1"/>
</dbReference>
<dbReference type="NCBIfam" id="NF002879">
    <property type="entry name" value="PRK03333.1"/>
    <property type="match status" value="1"/>
</dbReference>
<comment type="pathway">
    <text evidence="3">Cofactor biosynthesis; coenzyme A biosynthesis; CoA from (R)-pantothenate: step 5/5.</text>
</comment>
<dbReference type="InterPro" id="IPR027417">
    <property type="entry name" value="P-loop_NTPase"/>
</dbReference>
<gene>
    <name evidence="3" type="primary">coaE</name>
    <name evidence="5" type="ORF">E3O19_03130</name>
</gene>
<comment type="catalytic activity">
    <reaction evidence="3">
        <text>3'-dephospho-CoA + ATP = ADP + CoA + H(+)</text>
        <dbReference type="Rhea" id="RHEA:18245"/>
        <dbReference type="ChEBI" id="CHEBI:15378"/>
        <dbReference type="ChEBI" id="CHEBI:30616"/>
        <dbReference type="ChEBI" id="CHEBI:57287"/>
        <dbReference type="ChEBI" id="CHEBI:57328"/>
        <dbReference type="ChEBI" id="CHEBI:456216"/>
        <dbReference type="EC" id="2.7.1.24"/>
    </reaction>
</comment>
<dbReference type="UniPathway" id="UPA00241">
    <property type="reaction ID" value="UER00356"/>
</dbReference>
<sequence length="209" mass="22130">MYLIGLTGGIASGKSTVARRLAELGAVHIDADRLARVAVEPGTADLGRIIGVFGPAVLAPDGGLDRAALGAIVFADPAALTVLNAIVHPAVRSLSNLLIHEAAARDPHAVVVYDVPLLVEAGVDHPFDLIVVTHADEATRVRRMVELRGMAEAEALRRMRTQATDDERRAVADVVIDTGGSLSHTLAQVDELWLRVRRAADELNVRGAP</sequence>
<dbReference type="Proteomes" id="UP000298412">
    <property type="component" value="Unassembled WGS sequence"/>
</dbReference>
<keyword evidence="2 3" id="KW-0067">ATP-binding</keyword>
<dbReference type="Pfam" id="PF01121">
    <property type="entry name" value="CoaE"/>
    <property type="match status" value="1"/>
</dbReference>
<protein>
    <recommendedName>
        <fullName evidence="3 4">Dephospho-CoA kinase</fullName>
        <ecNumber evidence="3 4">2.7.1.24</ecNumber>
    </recommendedName>
    <alternativeName>
        <fullName evidence="3">Dephosphocoenzyme A kinase</fullName>
    </alternativeName>
</protein>
<organism evidence="5 6">
    <name type="scientific">Cryobacterium algoritolerans</name>
    <dbReference type="NCBI Taxonomy" id="1259184"/>
    <lineage>
        <taxon>Bacteria</taxon>
        <taxon>Bacillati</taxon>
        <taxon>Actinomycetota</taxon>
        <taxon>Actinomycetes</taxon>
        <taxon>Micrococcales</taxon>
        <taxon>Microbacteriaceae</taxon>
        <taxon>Cryobacterium</taxon>
    </lineage>
</organism>
<feature type="binding site" evidence="3">
    <location>
        <begin position="11"/>
        <end position="16"/>
    </location>
    <ligand>
        <name>ATP</name>
        <dbReference type="ChEBI" id="CHEBI:30616"/>
    </ligand>
</feature>
<evidence type="ECO:0000256" key="1">
    <source>
        <dbReference type="ARBA" id="ARBA00022741"/>
    </source>
</evidence>
<dbReference type="GO" id="GO:0005524">
    <property type="term" value="F:ATP binding"/>
    <property type="evidence" value="ECO:0007669"/>
    <property type="project" value="UniProtKB-UniRule"/>
</dbReference>
<dbReference type="OrthoDB" id="9812943at2"/>
<comment type="similarity">
    <text evidence="3">Belongs to the CoaE family.</text>
</comment>
<dbReference type="GO" id="GO:0015937">
    <property type="term" value="P:coenzyme A biosynthetic process"/>
    <property type="evidence" value="ECO:0007669"/>
    <property type="project" value="UniProtKB-UniRule"/>
</dbReference>
<keyword evidence="6" id="KW-1185">Reference proteome</keyword>
<proteinExistence type="inferred from homology"/>
<reference evidence="5 6" key="1">
    <citation type="submission" date="2019-03" db="EMBL/GenBank/DDBJ databases">
        <title>Genomics of glacier-inhabiting Cryobacterium strains.</title>
        <authorList>
            <person name="Liu Q."/>
            <person name="Xin Y.-H."/>
        </authorList>
    </citation>
    <scope>NUCLEOTIDE SEQUENCE [LARGE SCALE GENOMIC DNA]</scope>
    <source>
        <strain evidence="5 6">MDT1-3</strain>
    </source>
</reference>
<dbReference type="EC" id="2.7.1.24" evidence="3 4"/>
<dbReference type="GO" id="GO:0005737">
    <property type="term" value="C:cytoplasm"/>
    <property type="evidence" value="ECO:0007669"/>
    <property type="project" value="UniProtKB-SubCell"/>
</dbReference>
<dbReference type="SUPFAM" id="SSF52540">
    <property type="entry name" value="P-loop containing nucleoside triphosphate hydrolases"/>
    <property type="match status" value="1"/>
</dbReference>
<keyword evidence="3 5" id="KW-0418">Kinase</keyword>